<dbReference type="PROSITE" id="PS51094">
    <property type="entry name" value="PTS_EIIA_TYPE_2"/>
    <property type="match status" value="1"/>
</dbReference>
<dbReference type="EMBL" id="CAATIN010000001">
    <property type="protein sequence ID" value="VNQ56564.1"/>
    <property type="molecule type" value="Genomic_DNA"/>
</dbReference>
<accession>A0A4J2DQG4</accession>
<dbReference type="AlphaFoldDB" id="A0A4J2DQG4"/>
<name>A0A4J2DQG4_STREE</name>
<dbReference type="SUPFAM" id="SSF55804">
    <property type="entry name" value="Phoshotransferase/anion transport protein"/>
    <property type="match status" value="1"/>
</dbReference>
<feature type="domain" description="PTS EIIA type-2" evidence="1">
    <location>
        <begin position="4"/>
        <end position="159"/>
    </location>
</feature>
<proteinExistence type="predicted"/>
<protein>
    <submittedName>
        <fullName evidence="2">PTS system transporter subunit IIA</fullName>
    </submittedName>
</protein>
<gene>
    <name evidence="2" type="ORF">SAMEA2658750_00075</name>
</gene>
<dbReference type="Gene3D" id="3.40.930.10">
    <property type="entry name" value="Mannitol-specific EII, Chain A"/>
    <property type="match status" value="1"/>
</dbReference>
<dbReference type="InterPro" id="IPR051541">
    <property type="entry name" value="PTS_SugarTrans_NitroReg"/>
</dbReference>
<dbReference type="InterPro" id="IPR002178">
    <property type="entry name" value="PTS_EIIA_type-2_dom"/>
</dbReference>
<organism evidence="2">
    <name type="scientific">Streptococcus pneumoniae</name>
    <dbReference type="NCBI Taxonomy" id="1313"/>
    <lineage>
        <taxon>Bacteria</taxon>
        <taxon>Bacillati</taxon>
        <taxon>Bacillota</taxon>
        <taxon>Bacilli</taxon>
        <taxon>Lactobacillales</taxon>
        <taxon>Streptococcaceae</taxon>
        <taxon>Streptococcus</taxon>
    </lineage>
</organism>
<sequence>MVLDYFFDKNLVFCLEADNQEQLFDQVATLLEEREIVTPTYREALITREKSFPTGLDMEFLGKDLPNVAIPHTDIVHNLAEKVVVVRLEKPVTFHNMIAPDKEVEVSLLFFIINNSSHQIKSALEEELSNRGYDVHCDAVMVKDVNEDLMKGYDIFTPIAATDLGFEPGIPVIEAGPILFRIPAMSAPVFDNIEAAIKEHGLS</sequence>
<evidence type="ECO:0000259" key="1">
    <source>
        <dbReference type="PROSITE" id="PS51094"/>
    </source>
</evidence>
<reference evidence="2" key="1">
    <citation type="submission" date="2019-04" db="EMBL/GenBank/DDBJ databases">
        <authorList>
            <consortium name="Pathogen Informatics"/>
        </authorList>
    </citation>
    <scope>NUCLEOTIDE SEQUENCE</scope>
    <source>
        <strain evidence="2">GPSC33</strain>
    </source>
</reference>
<dbReference type="PANTHER" id="PTHR47738">
    <property type="entry name" value="PTS SYSTEM FRUCTOSE-LIKE EIIA COMPONENT-RELATED"/>
    <property type="match status" value="1"/>
</dbReference>
<dbReference type="InterPro" id="IPR016152">
    <property type="entry name" value="PTrfase/Anion_transptr"/>
</dbReference>
<dbReference type="PANTHER" id="PTHR47738:SF3">
    <property type="entry name" value="PHOSPHOTRANSFERASE SYSTEM MANNITOL_FRUCTOSE-SPECIFIC IIA DOMAIN CONTAINING PROTEIN"/>
    <property type="match status" value="1"/>
</dbReference>
<dbReference type="Pfam" id="PF00359">
    <property type="entry name" value="PTS_EIIA_2"/>
    <property type="match status" value="1"/>
</dbReference>
<evidence type="ECO:0000313" key="2">
    <source>
        <dbReference type="EMBL" id="VNQ56564.1"/>
    </source>
</evidence>